<organism evidence="2 3">
    <name type="scientific">Mycolicibacterium porcinum</name>
    <dbReference type="NCBI Taxonomy" id="39693"/>
    <lineage>
        <taxon>Bacteria</taxon>
        <taxon>Bacillati</taxon>
        <taxon>Actinomycetota</taxon>
        <taxon>Actinomycetes</taxon>
        <taxon>Mycobacteriales</taxon>
        <taxon>Mycobacteriaceae</taxon>
        <taxon>Mycolicibacterium</taxon>
    </lineage>
</organism>
<sequence length="184" mass="20813">MTALNESELTANDLLARLERLEAERDVRHALNDYFYLLDAGRVEDLLDVYSREVDWSASNIPFGSGRRLALTGRAQVRPVVESLGYGGFRHHGVNADIYVDDAATSAWTTSYMLVVSRSTEVPGTTLLLGGLYEGTWTRDSDRWRIGAWHISHQWMVDGVGSEKFFDGLREGTRWDGLRREEDS</sequence>
<name>A0AAW5SV59_9MYCO</name>
<dbReference type="EMBL" id="JACKVC010000006">
    <property type="protein sequence ID" value="MCV7386462.1"/>
    <property type="molecule type" value="Genomic_DNA"/>
</dbReference>
<evidence type="ECO:0000313" key="2">
    <source>
        <dbReference type="EMBL" id="MCV7386462.1"/>
    </source>
</evidence>
<dbReference type="InterPro" id="IPR032710">
    <property type="entry name" value="NTF2-like_dom_sf"/>
</dbReference>
<dbReference type="AlphaFoldDB" id="A0AAW5SV59"/>
<dbReference type="InterPro" id="IPR037401">
    <property type="entry name" value="SnoaL-like"/>
</dbReference>
<dbReference type="Gene3D" id="3.10.450.50">
    <property type="match status" value="1"/>
</dbReference>
<dbReference type="SUPFAM" id="SSF54427">
    <property type="entry name" value="NTF2-like"/>
    <property type="match status" value="1"/>
</dbReference>
<feature type="domain" description="SnoaL-like" evidence="1">
    <location>
        <begin position="19"/>
        <end position="149"/>
    </location>
</feature>
<dbReference type="RefSeq" id="WP_036446578.1">
    <property type="nucleotide sequence ID" value="NZ_JACKVC010000006.1"/>
</dbReference>
<gene>
    <name evidence="2" type="ORF">H5P34_00175</name>
</gene>
<protein>
    <submittedName>
        <fullName evidence="2">Nuclear transport factor 2 family protein</fullName>
    </submittedName>
</protein>
<reference evidence="2" key="2">
    <citation type="journal article" date="2022" name="BMC Genomics">
        <title>Comparative genome analysis of mycobacteria focusing on tRNA and non-coding RNA.</title>
        <authorList>
            <person name="Behra P.R.K."/>
            <person name="Pettersson B.M.F."/>
            <person name="Ramesh M."/>
            <person name="Das S."/>
            <person name="Dasgupta S."/>
            <person name="Kirsebom L.A."/>
        </authorList>
    </citation>
    <scope>NUCLEOTIDE SEQUENCE</scope>
    <source>
        <strain evidence="2">DSM 44242</strain>
    </source>
</reference>
<dbReference type="Pfam" id="PF13577">
    <property type="entry name" value="SnoaL_4"/>
    <property type="match status" value="1"/>
</dbReference>
<accession>A0AAW5SV59</accession>
<dbReference type="Proteomes" id="UP001141659">
    <property type="component" value="Unassembled WGS sequence"/>
</dbReference>
<comment type="caution">
    <text evidence="2">The sequence shown here is derived from an EMBL/GenBank/DDBJ whole genome shotgun (WGS) entry which is preliminary data.</text>
</comment>
<evidence type="ECO:0000259" key="1">
    <source>
        <dbReference type="Pfam" id="PF13577"/>
    </source>
</evidence>
<reference evidence="2" key="1">
    <citation type="submission" date="2020-07" db="EMBL/GenBank/DDBJ databases">
        <authorList>
            <person name="Pettersson B.M.F."/>
            <person name="Behra P.R.K."/>
            <person name="Ramesh M."/>
            <person name="Das S."/>
            <person name="Dasgupta S."/>
            <person name="Kirsebom L.A."/>
        </authorList>
    </citation>
    <scope>NUCLEOTIDE SEQUENCE</scope>
    <source>
        <strain evidence="2">DSM 44242</strain>
    </source>
</reference>
<evidence type="ECO:0000313" key="3">
    <source>
        <dbReference type="Proteomes" id="UP001141659"/>
    </source>
</evidence>
<proteinExistence type="predicted"/>